<organism evidence="1 2">
    <name type="scientific">Lentzea flava</name>
    <dbReference type="NCBI Taxonomy" id="103732"/>
    <lineage>
        <taxon>Bacteria</taxon>
        <taxon>Bacillati</taxon>
        <taxon>Actinomycetota</taxon>
        <taxon>Actinomycetes</taxon>
        <taxon>Pseudonocardiales</taxon>
        <taxon>Pseudonocardiaceae</taxon>
        <taxon>Lentzea</taxon>
    </lineage>
</organism>
<evidence type="ECO:0000313" key="2">
    <source>
        <dbReference type="Proteomes" id="UP000649573"/>
    </source>
</evidence>
<gene>
    <name evidence="1" type="ORF">GCM10010178_72590</name>
</gene>
<protein>
    <submittedName>
        <fullName evidence="1">Uncharacterized protein</fullName>
    </submittedName>
</protein>
<evidence type="ECO:0000313" key="1">
    <source>
        <dbReference type="EMBL" id="GGU70261.1"/>
    </source>
</evidence>
<accession>A0ABQ2V6Z4</accession>
<keyword evidence="2" id="KW-1185">Reference proteome</keyword>
<name>A0ABQ2V6Z4_9PSEU</name>
<comment type="caution">
    <text evidence="1">The sequence shown here is derived from an EMBL/GenBank/DDBJ whole genome shotgun (WGS) entry which is preliminary data.</text>
</comment>
<dbReference type="EMBL" id="BMRE01000047">
    <property type="protein sequence ID" value="GGU70261.1"/>
    <property type="molecule type" value="Genomic_DNA"/>
</dbReference>
<reference evidence="2" key="1">
    <citation type="journal article" date="2019" name="Int. J. Syst. Evol. Microbiol.">
        <title>The Global Catalogue of Microorganisms (GCM) 10K type strain sequencing project: providing services to taxonomists for standard genome sequencing and annotation.</title>
        <authorList>
            <consortium name="The Broad Institute Genomics Platform"/>
            <consortium name="The Broad Institute Genome Sequencing Center for Infectious Disease"/>
            <person name="Wu L."/>
            <person name="Ma J."/>
        </authorList>
    </citation>
    <scope>NUCLEOTIDE SEQUENCE [LARGE SCALE GENOMIC DNA]</scope>
    <source>
        <strain evidence="2">JCM 3296</strain>
    </source>
</reference>
<sequence length="139" mass="14743">MVEEAGQSLALRGLRFLVHDAGGGEHAHQVVQFVPRRRLELQEVVGQQVVEVALRQAQVDAGQRGGGRGVEVVAGVQRCQPERALVPGGQGAVGEVEGQLHAAVQVPEFVPLGQPEEVVGQSPMRTIGDQAGDQSQCER</sequence>
<dbReference type="Proteomes" id="UP000649573">
    <property type="component" value="Unassembled WGS sequence"/>
</dbReference>
<proteinExistence type="predicted"/>